<dbReference type="SUPFAM" id="SSF53335">
    <property type="entry name" value="S-adenosyl-L-methionine-dependent methyltransferases"/>
    <property type="match status" value="1"/>
</dbReference>
<dbReference type="Gene3D" id="3.40.50.150">
    <property type="entry name" value="Vaccinia Virus protein VP39"/>
    <property type="match status" value="1"/>
</dbReference>
<dbReference type="GO" id="GO:0032259">
    <property type="term" value="P:methylation"/>
    <property type="evidence" value="ECO:0007669"/>
    <property type="project" value="UniProtKB-KW"/>
</dbReference>
<accession>A0ABV5B6C4</accession>
<comment type="caution">
    <text evidence="5">The sequence shown here is derived from an EMBL/GenBank/DDBJ whole genome shotgun (WGS) entry which is preliminary data.</text>
</comment>
<proteinExistence type="predicted"/>
<reference evidence="5 6" key="1">
    <citation type="submission" date="2024-09" db="EMBL/GenBank/DDBJ databases">
        <authorList>
            <person name="Ruan L."/>
        </authorList>
    </citation>
    <scope>NUCLEOTIDE SEQUENCE [LARGE SCALE GENOMIC DNA]</scope>
    <source>
        <strain evidence="5 6">D33</strain>
    </source>
</reference>
<keyword evidence="1 5" id="KW-0489">Methyltransferase</keyword>
<evidence type="ECO:0000313" key="5">
    <source>
        <dbReference type="EMBL" id="MFB5681246.1"/>
    </source>
</evidence>
<evidence type="ECO:0000256" key="4">
    <source>
        <dbReference type="ARBA" id="ARBA00022884"/>
    </source>
</evidence>
<dbReference type="RefSeq" id="WP_375525032.1">
    <property type="nucleotide sequence ID" value="NZ_JBHILM010000009.1"/>
</dbReference>
<dbReference type="Proteomes" id="UP001580407">
    <property type="component" value="Unassembled WGS sequence"/>
</dbReference>
<keyword evidence="3" id="KW-0949">S-adenosyl-L-methionine</keyword>
<dbReference type="Pfam" id="PF00398">
    <property type="entry name" value="RrnaAD"/>
    <property type="match status" value="1"/>
</dbReference>
<dbReference type="PANTHER" id="PTHR11727">
    <property type="entry name" value="DIMETHYLADENOSINE TRANSFERASE"/>
    <property type="match status" value="1"/>
</dbReference>
<evidence type="ECO:0000313" key="6">
    <source>
        <dbReference type="Proteomes" id="UP001580407"/>
    </source>
</evidence>
<dbReference type="EMBL" id="JBHILM010000009">
    <property type="protein sequence ID" value="MFB5681246.1"/>
    <property type="molecule type" value="Genomic_DNA"/>
</dbReference>
<keyword evidence="6" id="KW-1185">Reference proteome</keyword>
<dbReference type="InterPro" id="IPR029063">
    <property type="entry name" value="SAM-dependent_MTases_sf"/>
</dbReference>
<gene>
    <name evidence="5" type="ORF">ACE3NQ_10020</name>
</gene>
<evidence type="ECO:0000256" key="3">
    <source>
        <dbReference type="ARBA" id="ARBA00022691"/>
    </source>
</evidence>
<sequence>MGGLSFLKQYIIKPRTVGALLPSSKYLASKMVGNIDFNQASYIVEYGPGTGIFTENIIKNRKEGTIVLLFESNKVFYNLLKEKFEHEPNLHIINDSAEHLEKYMVKYEIPWVDYFVSGLPFASLPFSVSSNILWLTQMHLRQGGRFITFQYTLLKKDLIGNYFDTINIKKELRNIPPAYVFCCSQ</sequence>
<keyword evidence="2" id="KW-0808">Transferase</keyword>
<dbReference type="InterPro" id="IPR001737">
    <property type="entry name" value="KsgA/Erm"/>
</dbReference>
<protein>
    <submittedName>
        <fullName evidence="5">Class I SAM-dependent methyltransferase</fullName>
    </submittedName>
</protein>
<evidence type="ECO:0000256" key="1">
    <source>
        <dbReference type="ARBA" id="ARBA00022603"/>
    </source>
</evidence>
<keyword evidence="4" id="KW-0694">RNA-binding</keyword>
<evidence type="ECO:0000256" key="2">
    <source>
        <dbReference type="ARBA" id="ARBA00022679"/>
    </source>
</evidence>
<name>A0ABV5B6C4_9BACL</name>
<dbReference type="PANTHER" id="PTHR11727:SF14">
    <property type="entry name" value="BLL8166 PROTEIN"/>
    <property type="match status" value="1"/>
</dbReference>
<dbReference type="GO" id="GO:0008168">
    <property type="term" value="F:methyltransferase activity"/>
    <property type="evidence" value="ECO:0007669"/>
    <property type="project" value="UniProtKB-KW"/>
</dbReference>
<organism evidence="5 6">
    <name type="scientific">Paenibacillus terreus</name>
    <dbReference type="NCBI Taxonomy" id="1387834"/>
    <lineage>
        <taxon>Bacteria</taxon>
        <taxon>Bacillati</taxon>
        <taxon>Bacillota</taxon>
        <taxon>Bacilli</taxon>
        <taxon>Bacillales</taxon>
        <taxon>Paenibacillaceae</taxon>
        <taxon>Paenibacillus</taxon>
    </lineage>
</organism>